<dbReference type="Proteomes" id="UP001164020">
    <property type="component" value="Chromosome"/>
</dbReference>
<sequence>MPIVALSAIEEAARRIAGHVRRTPVDLSPSLSKIANVPVHLKLEHRQITGAFKLRGATNAVLSLSETERQNGVACASTGNHGRALAHAASALGVRCIVCMSKLVPQNKLDAIAALGAEARIIGRSQDEAQREVDRLVAEEGFTDIPPFDHRAIVAGQGTIGLEMLEDVPGAETILVPLSGGGLIAGIAAAAKGLKPDVRVIGISMQRGAAMQASLAAGRPVEVEELPTLADSLGGGIGLANEWTFEAVRELVDEVVLLTEAEIAAGIRHAYFQEREIVEGGSAVGIAALLAGKVRPAGPTIALLSGRNIAMDLHRRIVEGANCLEDPA</sequence>
<dbReference type="Pfam" id="PF00291">
    <property type="entry name" value="PALP"/>
    <property type="match status" value="1"/>
</dbReference>
<dbReference type="InterPro" id="IPR001926">
    <property type="entry name" value="TrpB-like_PALP"/>
</dbReference>
<keyword evidence="6" id="KW-1185">Reference proteome</keyword>
<feature type="domain" description="Tryptophan synthase beta chain-like PALP" evidence="4">
    <location>
        <begin position="17"/>
        <end position="306"/>
    </location>
</feature>
<accession>A0ABY7C3C0</accession>
<dbReference type="PROSITE" id="PS00165">
    <property type="entry name" value="DEHYDRATASE_SER_THR"/>
    <property type="match status" value="1"/>
</dbReference>
<evidence type="ECO:0000256" key="1">
    <source>
        <dbReference type="ARBA" id="ARBA00001933"/>
    </source>
</evidence>
<dbReference type="SUPFAM" id="SSF53686">
    <property type="entry name" value="Tryptophan synthase beta subunit-like PLP-dependent enzymes"/>
    <property type="match status" value="1"/>
</dbReference>
<evidence type="ECO:0000256" key="3">
    <source>
        <dbReference type="ARBA" id="ARBA00023239"/>
    </source>
</evidence>
<comment type="cofactor">
    <cofactor evidence="1">
        <name>pyridoxal 5'-phosphate</name>
        <dbReference type="ChEBI" id="CHEBI:597326"/>
    </cofactor>
</comment>
<gene>
    <name evidence="5" type="primary">eutB</name>
    <name evidence="5" type="ORF">OH818_05840</name>
</gene>
<dbReference type="PANTHER" id="PTHR48078:SF6">
    <property type="entry name" value="L-THREONINE DEHYDRATASE CATABOLIC TDCB"/>
    <property type="match status" value="1"/>
</dbReference>
<dbReference type="PANTHER" id="PTHR48078">
    <property type="entry name" value="THREONINE DEHYDRATASE, MITOCHONDRIAL-RELATED"/>
    <property type="match status" value="1"/>
</dbReference>
<dbReference type="RefSeq" id="WP_268882159.1">
    <property type="nucleotide sequence ID" value="NZ_CP114029.1"/>
</dbReference>
<dbReference type="EC" id="4.3.1.19" evidence="5"/>
<dbReference type="GO" id="GO:0004794">
    <property type="term" value="F:threonine deaminase activity"/>
    <property type="evidence" value="ECO:0007669"/>
    <property type="project" value="UniProtKB-EC"/>
</dbReference>
<keyword evidence="2" id="KW-0663">Pyridoxal phosphate</keyword>
<evidence type="ECO:0000313" key="6">
    <source>
        <dbReference type="Proteomes" id="UP001164020"/>
    </source>
</evidence>
<dbReference type="InterPro" id="IPR050147">
    <property type="entry name" value="Ser/Thr_Dehydratase"/>
</dbReference>
<dbReference type="CDD" id="cd01562">
    <property type="entry name" value="Thr-dehyd"/>
    <property type="match status" value="1"/>
</dbReference>
<proteinExistence type="predicted"/>
<dbReference type="NCBIfam" id="TIGR02991">
    <property type="entry name" value="ectoine_eutB"/>
    <property type="match status" value="1"/>
</dbReference>
<evidence type="ECO:0000256" key="2">
    <source>
        <dbReference type="ARBA" id="ARBA00022898"/>
    </source>
</evidence>
<dbReference type="EMBL" id="CP114029">
    <property type="protein sequence ID" value="WAP69726.1"/>
    <property type="molecule type" value="Genomic_DNA"/>
</dbReference>
<organism evidence="5 6">
    <name type="scientific">Jiella pelagia</name>
    <dbReference type="NCBI Taxonomy" id="2986949"/>
    <lineage>
        <taxon>Bacteria</taxon>
        <taxon>Pseudomonadati</taxon>
        <taxon>Pseudomonadota</taxon>
        <taxon>Alphaproteobacteria</taxon>
        <taxon>Hyphomicrobiales</taxon>
        <taxon>Aurantimonadaceae</taxon>
        <taxon>Jiella</taxon>
    </lineage>
</organism>
<dbReference type="InterPro" id="IPR036052">
    <property type="entry name" value="TrpB-like_PALP_sf"/>
</dbReference>
<dbReference type="InterPro" id="IPR014333">
    <property type="entry name" value="Ectoine_EutB"/>
</dbReference>
<dbReference type="InterPro" id="IPR000634">
    <property type="entry name" value="Ser/Thr_deHydtase_PyrdxlP-BS"/>
</dbReference>
<dbReference type="NCBIfam" id="NF005680">
    <property type="entry name" value="PRK07476.1"/>
    <property type="match status" value="1"/>
</dbReference>
<reference evidence="5" key="1">
    <citation type="submission" date="2022-12" db="EMBL/GenBank/DDBJ databases">
        <title>Jiella pelagia sp. nov., isolated from phosphonate enriched culture of Northwest Pacific surface seawater.</title>
        <authorList>
            <person name="Shin D.Y."/>
            <person name="Hwang C.Y."/>
        </authorList>
    </citation>
    <scope>NUCLEOTIDE SEQUENCE</scope>
    <source>
        <strain evidence="5">HL-NP1</strain>
    </source>
</reference>
<protein>
    <submittedName>
        <fullName evidence="5">Hydroxyectoine utilization dehydratase EutB</fullName>
        <ecNumber evidence="5">4.3.1.19</ecNumber>
    </submittedName>
</protein>
<name>A0ABY7C3C0_9HYPH</name>
<evidence type="ECO:0000259" key="4">
    <source>
        <dbReference type="Pfam" id="PF00291"/>
    </source>
</evidence>
<evidence type="ECO:0000313" key="5">
    <source>
        <dbReference type="EMBL" id="WAP69726.1"/>
    </source>
</evidence>
<dbReference type="Gene3D" id="3.40.50.1100">
    <property type="match status" value="2"/>
</dbReference>
<keyword evidence="3 5" id="KW-0456">Lyase</keyword>